<dbReference type="InterPro" id="IPR026336">
    <property type="entry name" value="PdeM-like"/>
</dbReference>
<sequence length="245" mass="27451">MQKPELFSQNRYDFSRGCVVQAAGETLWLLPQKAIYWPDASEPSRNNQAMAGGTLILSDTHFGKAETFQQQGIPVPGKGTDDDLLRLHALISDLSVTRIIFLGDLFHSTENSSISKVMKAFDTWRDTHFRKPEMILVMGNHDIMHQETYHQLGLECVSTLQAGPFMMTHEPPAQDDQTYIAGHLHPSCRIRGRARQTVTLPCFRVRNNSIIMPAFGSFTGSHTLPDTPGARFYMITSGSVISKEQ</sequence>
<dbReference type="InterPro" id="IPR029052">
    <property type="entry name" value="Metallo-depent_PP-like"/>
</dbReference>
<keyword evidence="2" id="KW-0255">Endonuclease</keyword>
<evidence type="ECO:0000313" key="3">
    <source>
        <dbReference type="Proteomes" id="UP000673975"/>
    </source>
</evidence>
<dbReference type="Proteomes" id="UP000673975">
    <property type="component" value="Unassembled WGS sequence"/>
</dbReference>
<dbReference type="GO" id="GO:0004519">
    <property type="term" value="F:endonuclease activity"/>
    <property type="evidence" value="ECO:0007669"/>
    <property type="project" value="UniProtKB-KW"/>
</dbReference>
<accession>A0A8J7UU97</accession>
<proteinExistence type="predicted"/>
<name>A0A8J7UU97_9BACT</name>
<protein>
    <submittedName>
        <fullName evidence="2">Ligase-associated DNA damage response endonuclease PdeM</fullName>
        <ecNumber evidence="2">3.1.-.-</ecNumber>
    </submittedName>
</protein>
<reference evidence="2" key="1">
    <citation type="submission" date="2021-02" db="EMBL/GenBank/DDBJ databases">
        <title>Natronogracilivirga saccharolytica gen. nov. sp. nov. a new anaerobic, haloalkiliphilic carbohydrate-fermenting bacterium from soda lake and proposing of Cyclonatronumiaceae fam. nov. in the phylum Balneolaeota.</title>
        <authorList>
            <person name="Zhilina T.N."/>
            <person name="Sorokin D.Y."/>
            <person name="Zavarzina D.G."/>
            <person name="Toshchakov S.V."/>
            <person name="Kublanov I.V."/>
        </authorList>
    </citation>
    <scope>NUCLEOTIDE SEQUENCE</scope>
    <source>
        <strain evidence="2">Z-1702</strain>
    </source>
</reference>
<dbReference type="Pfam" id="PF00149">
    <property type="entry name" value="Metallophos"/>
    <property type="match status" value="1"/>
</dbReference>
<keyword evidence="2" id="KW-0436">Ligase</keyword>
<evidence type="ECO:0000313" key="2">
    <source>
        <dbReference type="EMBL" id="MBP3192185.1"/>
    </source>
</evidence>
<dbReference type="InterPro" id="IPR004843">
    <property type="entry name" value="Calcineurin-like_PHP"/>
</dbReference>
<dbReference type="RefSeq" id="WP_210511077.1">
    <property type="nucleotide sequence ID" value="NZ_JAFIDN010000003.1"/>
</dbReference>
<dbReference type="GO" id="GO:0016787">
    <property type="term" value="F:hydrolase activity"/>
    <property type="evidence" value="ECO:0007669"/>
    <property type="project" value="UniProtKB-KW"/>
</dbReference>
<dbReference type="PANTHER" id="PTHR39323">
    <property type="entry name" value="BLR1149 PROTEIN"/>
    <property type="match status" value="1"/>
</dbReference>
<dbReference type="PANTHER" id="PTHR39323:SF1">
    <property type="entry name" value="BLR1149 PROTEIN"/>
    <property type="match status" value="1"/>
</dbReference>
<dbReference type="AlphaFoldDB" id="A0A8J7UU97"/>
<keyword evidence="2" id="KW-0378">Hydrolase</keyword>
<feature type="domain" description="Calcineurin-like phosphoesterase" evidence="1">
    <location>
        <begin position="55"/>
        <end position="152"/>
    </location>
</feature>
<organism evidence="2 3">
    <name type="scientific">Natronogracilivirga saccharolytica</name>
    <dbReference type="NCBI Taxonomy" id="2812953"/>
    <lineage>
        <taxon>Bacteria</taxon>
        <taxon>Pseudomonadati</taxon>
        <taxon>Balneolota</taxon>
        <taxon>Balneolia</taxon>
        <taxon>Balneolales</taxon>
        <taxon>Cyclonatronaceae</taxon>
        <taxon>Natronogracilivirga</taxon>
    </lineage>
</organism>
<dbReference type="EMBL" id="JAFIDN010000003">
    <property type="protein sequence ID" value="MBP3192185.1"/>
    <property type="molecule type" value="Genomic_DNA"/>
</dbReference>
<evidence type="ECO:0000259" key="1">
    <source>
        <dbReference type="Pfam" id="PF00149"/>
    </source>
</evidence>
<comment type="caution">
    <text evidence="2">The sequence shown here is derived from an EMBL/GenBank/DDBJ whole genome shotgun (WGS) entry which is preliminary data.</text>
</comment>
<dbReference type="GO" id="GO:0016874">
    <property type="term" value="F:ligase activity"/>
    <property type="evidence" value="ECO:0007669"/>
    <property type="project" value="UniProtKB-KW"/>
</dbReference>
<keyword evidence="2" id="KW-0540">Nuclease</keyword>
<keyword evidence="3" id="KW-1185">Reference proteome</keyword>
<dbReference type="SUPFAM" id="SSF56300">
    <property type="entry name" value="Metallo-dependent phosphatases"/>
    <property type="match status" value="1"/>
</dbReference>
<dbReference type="NCBIfam" id="TIGR04123">
    <property type="entry name" value="P_estr_lig_assc"/>
    <property type="match status" value="1"/>
</dbReference>
<gene>
    <name evidence="2" type="primary">pdeM</name>
    <name evidence="2" type="ORF">NATSA_05865</name>
</gene>
<dbReference type="EC" id="3.1.-.-" evidence="2"/>
<dbReference type="Gene3D" id="3.60.21.10">
    <property type="match status" value="1"/>
</dbReference>